<dbReference type="EMBL" id="LAZR01000547">
    <property type="protein sequence ID" value="KKN64656.1"/>
    <property type="molecule type" value="Genomic_DNA"/>
</dbReference>
<accession>A0A0F9UTZ6</accession>
<dbReference type="InterPro" id="IPR008979">
    <property type="entry name" value="Galactose-bd-like_sf"/>
</dbReference>
<organism evidence="1">
    <name type="scientific">marine sediment metagenome</name>
    <dbReference type="NCBI Taxonomy" id="412755"/>
    <lineage>
        <taxon>unclassified sequences</taxon>
        <taxon>metagenomes</taxon>
        <taxon>ecological metagenomes</taxon>
    </lineage>
</organism>
<protein>
    <submittedName>
        <fullName evidence="1">Uncharacterized protein</fullName>
    </submittedName>
</protein>
<proteinExistence type="predicted"/>
<dbReference type="SUPFAM" id="SSF49785">
    <property type="entry name" value="Galactose-binding domain-like"/>
    <property type="match status" value="1"/>
</dbReference>
<sequence>MEFISGDVCGDYLCAGHIDNWPSGISTEEQQEIIDKVEQIIDKVTETKWGGEAFDIKLNGNEKNRLFLPLETDILTVTNIYISCVELDSSWYTWDVNSIYLDPCIGDSMWGTNAIRDGDFFNWKVAAPTTDLYYWVETTAGTSTINRDTIQVQVGNYCVKMDIDALNSQAGIEQDLSLRRNRSYRLAFKYLNSVAAKTAEFMLWNSVLNVSLKADGTWTPGQVYVQLSNVLAWTDYSLDFTSHPDFANYKLYLGNWAALSSSIYFDNVGILTAGIGAIAADITEGLFPRGYNNIQVIGTMGESVAVPEAIKQAAVILAKWENDPTLYTYTGLKKSEKIGDYSYTNLATSEADVLTGIGEADFYLRLYVKRKPVLMAP</sequence>
<comment type="caution">
    <text evidence="1">The sequence shown here is derived from an EMBL/GenBank/DDBJ whole genome shotgun (WGS) entry which is preliminary data.</text>
</comment>
<gene>
    <name evidence="1" type="ORF">LCGC14_0489250</name>
</gene>
<dbReference type="Gene3D" id="2.60.120.260">
    <property type="entry name" value="Galactose-binding domain-like"/>
    <property type="match status" value="1"/>
</dbReference>
<name>A0A0F9UTZ6_9ZZZZ</name>
<dbReference type="AlphaFoldDB" id="A0A0F9UTZ6"/>
<evidence type="ECO:0000313" key="1">
    <source>
        <dbReference type="EMBL" id="KKN64656.1"/>
    </source>
</evidence>
<reference evidence="1" key="1">
    <citation type="journal article" date="2015" name="Nature">
        <title>Complex archaea that bridge the gap between prokaryotes and eukaryotes.</title>
        <authorList>
            <person name="Spang A."/>
            <person name="Saw J.H."/>
            <person name="Jorgensen S.L."/>
            <person name="Zaremba-Niedzwiedzka K."/>
            <person name="Martijn J."/>
            <person name="Lind A.E."/>
            <person name="van Eijk R."/>
            <person name="Schleper C."/>
            <person name="Guy L."/>
            <person name="Ettema T.J."/>
        </authorList>
    </citation>
    <scope>NUCLEOTIDE SEQUENCE</scope>
</reference>